<name>A0A4Y2GPQ5_ARAVE</name>
<dbReference type="AlphaFoldDB" id="A0A4Y2GPQ5"/>
<evidence type="ECO:0000313" key="4">
    <source>
        <dbReference type="EMBL" id="GBM55167.1"/>
    </source>
</evidence>
<keyword evidence="5" id="KW-1185">Reference proteome</keyword>
<gene>
    <name evidence="4" type="ORF">AVEN_225950_1</name>
</gene>
<sequence>MQHQILICIIQNLKGLEEIVQSWFKTSRATGISVDGVLLREKLLKMANILGIENFGASNGWIDQFRKRYSIICKTVCGELNAVGYKTRRVDQWKITEDMNPVTFSTWMKLD</sequence>
<dbReference type="Pfam" id="PF03221">
    <property type="entry name" value="HTH_Tnp_Tc5"/>
    <property type="match status" value="1"/>
</dbReference>
<comment type="subcellular location">
    <subcellularLocation>
        <location evidence="1">Nucleus</location>
    </subcellularLocation>
</comment>
<dbReference type="PROSITE" id="PS51253">
    <property type="entry name" value="HTH_CENPB"/>
    <property type="match status" value="1"/>
</dbReference>
<proteinExistence type="predicted"/>
<dbReference type="SUPFAM" id="SSF46689">
    <property type="entry name" value="Homeodomain-like"/>
    <property type="match status" value="1"/>
</dbReference>
<evidence type="ECO:0000256" key="2">
    <source>
        <dbReference type="ARBA" id="ARBA00023125"/>
    </source>
</evidence>
<dbReference type="GO" id="GO:0005634">
    <property type="term" value="C:nucleus"/>
    <property type="evidence" value="ECO:0007669"/>
    <property type="project" value="UniProtKB-SubCell"/>
</dbReference>
<evidence type="ECO:0000313" key="5">
    <source>
        <dbReference type="Proteomes" id="UP000499080"/>
    </source>
</evidence>
<evidence type="ECO:0000256" key="1">
    <source>
        <dbReference type="ARBA" id="ARBA00004123"/>
    </source>
</evidence>
<organism evidence="4 5">
    <name type="scientific">Araneus ventricosus</name>
    <name type="common">Orbweaver spider</name>
    <name type="synonym">Epeira ventricosa</name>
    <dbReference type="NCBI Taxonomy" id="182803"/>
    <lineage>
        <taxon>Eukaryota</taxon>
        <taxon>Metazoa</taxon>
        <taxon>Ecdysozoa</taxon>
        <taxon>Arthropoda</taxon>
        <taxon>Chelicerata</taxon>
        <taxon>Arachnida</taxon>
        <taxon>Araneae</taxon>
        <taxon>Araneomorphae</taxon>
        <taxon>Entelegynae</taxon>
        <taxon>Araneoidea</taxon>
        <taxon>Araneidae</taxon>
        <taxon>Araneus</taxon>
    </lineage>
</organism>
<dbReference type="EMBL" id="BGPR01001488">
    <property type="protein sequence ID" value="GBM55167.1"/>
    <property type="molecule type" value="Genomic_DNA"/>
</dbReference>
<dbReference type="GO" id="GO:0003677">
    <property type="term" value="F:DNA binding"/>
    <property type="evidence" value="ECO:0007669"/>
    <property type="project" value="UniProtKB-KW"/>
</dbReference>
<dbReference type="OrthoDB" id="6512965at2759"/>
<protein>
    <recommendedName>
        <fullName evidence="3">HTH CENPB-type domain-containing protein</fullName>
    </recommendedName>
</protein>
<keyword evidence="2" id="KW-0238">DNA-binding</keyword>
<dbReference type="InterPro" id="IPR006600">
    <property type="entry name" value="HTH_CenpB_DNA-bd_dom"/>
</dbReference>
<dbReference type="InterPro" id="IPR009057">
    <property type="entry name" value="Homeodomain-like_sf"/>
</dbReference>
<dbReference type="Proteomes" id="UP000499080">
    <property type="component" value="Unassembled WGS sequence"/>
</dbReference>
<evidence type="ECO:0000259" key="3">
    <source>
        <dbReference type="PROSITE" id="PS51253"/>
    </source>
</evidence>
<reference evidence="4 5" key="1">
    <citation type="journal article" date="2019" name="Sci. Rep.">
        <title>Orb-weaving spider Araneus ventricosus genome elucidates the spidroin gene catalogue.</title>
        <authorList>
            <person name="Kono N."/>
            <person name="Nakamura H."/>
            <person name="Ohtoshi R."/>
            <person name="Moran D.A.P."/>
            <person name="Shinohara A."/>
            <person name="Yoshida Y."/>
            <person name="Fujiwara M."/>
            <person name="Mori M."/>
            <person name="Tomita M."/>
            <person name="Arakawa K."/>
        </authorList>
    </citation>
    <scope>NUCLEOTIDE SEQUENCE [LARGE SCALE GENOMIC DNA]</scope>
</reference>
<comment type="caution">
    <text evidence="4">The sequence shown here is derived from an EMBL/GenBank/DDBJ whole genome shotgun (WGS) entry which is preliminary data.</text>
</comment>
<dbReference type="Gene3D" id="1.10.10.60">
    <property type="entry name" value="Homeodomain-like"/>
    <property type="match status" value="1"/>
</dbReference>
<feature type="domain" description="HTH CENPB-type" evidence="3">
    <location>
        <begin position="4"/>
        <end position="75"/>
    </location>
</feature>
<dbReference type="SMART" id="SM00674">
    <property type="entry name" value="CENPB"/>
    <property type="match status" value="1"/>
</dbReference>
<accession>A0A4Y2GPQ5</accession>